<feature type="transmembrane region" description="Helical" evidence="7">
    <location>
        <begin position="248"/>
        <end position="267"/>
    </location>
</feature>
<name>A0A2C5Y4I4_9HYPO</name>
<comment type="caution">
    <text evidence="9">The sequence shown here is derived from an EMBL/GenBank/DDBJ whole genome shotgun (WGS) entry which is preliminary data.</text>
</comment>
<dbReference type="GO" id="GO:0071765">
    <property type="term" value="P:nuclear inner membrane organization"/>
    <property type="evidence" value="ECO:0007669"/>
    <property type="project" value="InterPro"/>
</dbReference>
<keyword evidence="10" id="KW-1185">Reference proteome</keyword>
<comment type="subcellular location">
    <subcellularLocation>
        <location evidence="1">Nucleus inner membrane</location>
        <topology evidence="1">Multi-pass membrane protein</topology>
    </subcellularLocation>
</comment>
<dbReference type="PANTHER" id="PTHR28538:SF1">
    <property type="entry name" value="INTEGRAL INNER NUCLEAR MEMBRANE PROTEIN IMA1"/>
    <property type="match status" value="1"/>
</dbReference>
<evidence type="ECO:0000256" key="2">
    <source>
        <dbReference type="ARBA" id="ARBA00022692"/>
    </source>
</evidence>
<feature type="region of interest" description="Disordered" evidence="6">
    <location>
        <begin position="343"/>
        <end position="363"/>
    </location>
</feature>
<dbReference type="GO" id="GO:0034506">
    <property type="term" value="C:chromosome, centromeric core domain"/>
    <property type="evidence" value="ECO:0007669"/>
    <property type="project" value="TreeGrafter"/>
</dbReference>
<dbReference type="InterPro" id="IPR018617">
    <property type="entry name" value="Ima1_N"/>
</dbReference>
<sequence length="567" mass="63278">MVSFRASGQLACFYCGQQSSSQAAPGRKHSFVCGHCDATNYLDADGGIMDPPVATERESAPKRYVARGAGGGDETVFCSRCLENQHLFTRCLAQYSNNREDFVLNREYYSFRKQQEQRYPQVCDACAVKVQQRILRAGYTAKTDHLRRMMDMSRGKRIMTTEPTRLDYVSAIGRATWRAGFVLEMLWHAKAVVFVLANSMPLSAALVDLLAYLPATHRLASWSIAAAFASAWWNPHFVQVNRGFTRHLLGLTQWYCFQGLIIFFRLASRGLLSMNQSKDACLSAHLAMAVVMMLMHVYAHKSIRVDTSMLFSWNNASSIPPPSPRTAKENDCKTFSQLVDETLESASPQSQARHRGTAATGHRVAVHTPVHRRPRAPEPDEMDWSPMAAPHRALLNQHNATRNAPDLGANPFRYPVPPAPFNPANRAWGRPLEAQEPQQSIPPAKASLEFGRHGNPVWQPSVSSHAGVEFKPPSFFAQPSMDDDNSLAALLDRSFTISQPHGHDSGEETEVEDRVQQVSARIPGIRLPAARKKQKLLCGVLSYEWLLLMVMLGTWMLSTPRRAMGST</sequence>
<protein>
    <recommendedName>
        <fullName evidence="8">Ima1 N-terminal domain-containing protein</fullName>
    </recommendedName>
</protein>
<dbReference type="AlphaFoldDB" id="A0A2C5Y4I4"/>
<dbReference type="PANTHER" id="PTHR28538">
    <property type="entry name" value="INTEGRAL INNER NUCLEAR MEMBRANE PROTEIN IMA1"/>
    <property type="match status" value="1"/>
</dbReference>
<dbReference type="Proteomes" id="UP000224854">
    <property type="component" value="Unassembled WGS sequence"/>
</dbReference>
<dbReference type="GO" id="GO:0044732">
    <property type="term" value="C:mitotic spindle pole body"/>
    <property type="evidence" value="ECO:0007669"/>
    <property type="project" value="TreeGrafter"/>
</dbReference>
<keyword evidence="4 7" id="KW-0472">Membrane</keyword>
<feature type="transmembrane region" description="Helical" evidence="7">
    <location>
        <begin position="191"/>
        <end position="213"/>
    </location>
</feature>
<feature type="transmembrane region" description="Helical" evidence="7">
    <location>
        <begin position="282"/>
        <end position="299"/>
    </location>
</feature>
<evidence type="ECO:0000256" key="4">
    <source>
        <dbReference type="ARBA" id="ARBA00023136"/>
    </source>
</evidence>
<proteinExistence type="predicted"/>
<evidence type="ECO:0000259" key="8">
    <source>
        <dbReference type="Pfam" id="PF09779"/>
    </source>
</evidence>
<reference evidence="9 10" key="1">
    <citation type="submission" date="2017-06" db="EMBL/GenBank/DDBJ databases">
        <title>Ant-infecting Ophiocordyceps genomes reveal a high diversity of potential behavioral manipulation genes and a possible major role for enterotoxins.</title>
        <authorList>
            <person name="De Bekker C."/>
            <person name="Evans H.C."/>
            <person name="Brachmann A."/>
            <person name="Hughes D.P."/>
        </authorList>
    </citation>
    <scope>NUCLEOTIDE SEQUENCE [LARGE SCALE GENOMIC DNA]</scope>
    <source>
        <strain evidence="9 10">1348a</strain>
    </source>
</reference>
<evidence type="ECO:0000256" key="5">
    <source>
        <dbReference type="ARBA" id="ARBA00023242"/>
    </source>
</evidence>
<organism evidence="9 10">
    <name type="scientific">Ophiocordyceps australis</name>
    <dbReference type="NCBI Taxonomy" id="1399860"/>
    <lineage>
        <taxon>Eukaryota</taxon>
        <taxon>Fungi</taxon>
        <taxon>Dikarya</taxon>
        <taxon>Ascomycota</taxon>
        <taxon>Pezizomycotina</taxon>
        <taxon>Sordariomycetes</taxon>
        <taxon>Hypocreomycetidae</taxon>
        <taxon>Hypocreales</taxon>
        <taxon>Ophiocordycipitaceae</taxon>
        <taxon>Ophiocordyceps</taxon>
    </lineage>
</organism>
<evidence type="ECO:0000256" key="6">
    <source>
        <dbReference type="SAM" id="MobiDB-lite"/>
    </source>
</evidence>
<keyword evidence="3 7" id="KW-1133">Transmembrane helix</keyword>
<gene>
    <name evidence="9" type="ORF">CDD82_2008</name>
</gene>
<evidence type="ECO:0000256" key="3">
    <source>
        <dbReference type="ARBA" id="ARBA00022989"/>
    </source>
</evidence>
<dbReference type="OrthoDB" id="5966927at2759"/>
<evidence type="ECO:0000256" key="7">
    <source>
        <dbReference type="SAM" id="Phobius"/>
    </source>
</evidence>
<keyword evidence="5" id="KW-0539">Nucleus</keyword>
<accession>A0A2C5Y4I4</accession>
<dbReference type="Pfam" id="PF09779">
    <property type="entry name" value="Ima1_N"/>
    <property type="match status" value="1"/>
</dbReference>
<evidence type="ECO:0000313" key="10">
    <source>
        <dbReference type="Proteomes" id="UP000224854"/>
    </source>
</evidence>
<dbReference type="InterPro" id="IPR042321">
    <property type="entry name" value="Ima1"/>
</dbReference>
<feature type="transmembrane region" description="Helical" evidence="7">
    <location>
        <begin position="536"/>
        <end position="557"/>
    </location>
</feature>
<evidence type="ECO:0000256" key="1">
    <source>
        <dbReference type="ARBA" id="ARBA00004473"/>
    </source>
</evidence>
<feature type="domain" description="Ima1 N-terminal" evidence="8">
    <location>
        <begin position="11"/>
        <end position="130"/>
    </location>
</feature>
<dbReference type="GO" id="GO:0034992">
    <property type="term" value="C:microtubule organizing center attachment site"/>
    <property type="evidence" value="ECO:0007669"/>
    <property type="project" value="TreeGrafter"/>
</dbReference>
<keyword evidence="2 7" id="KW-0812">Transmembrane</keyword>
<dbReference type="GO" id="GO:0005637">
    <property type="term" value="C:nuclear inner membrane"/>
    <property type="evidence" value="ECO:0007669"/>
    <property type="project" value="UniProtKB-SubCell"/>
</dbReference>
<evidence type="ECO:0000313" key="9">
    <source>
        <dbReference type="EMBL" id="PHH62340.1"/>
    </source>
</evidence>
<dbReference type="EMBL" id="NJEU01001669">
    <property type="protein sequence ID" value="PHH62340.1"/>
    <property type="molecule type" value="Genomic_DNA"/>
</dbReference>